<dbReference type="SUPFAM" id="SSF46785">
    <property type="entry name" value="Winged helix' DNA-binding domain"/>
    <property type="match status" value="1"/>
</dbReference>
<geneLocation type="plasmid" evidence="6 7">
    <name>unnamed1</name>
</geneLocation>
<keyword evidence="4" id="KW-0804">Transcription</keyword>
<dbReference type="Pfam" id="PF00126">
    <property type="entry name" value="HTH_1"/>
    <property type="match status" value="1"/>
</dbReference>
<keyword evidence="3" id="KW-0238">DNA-binding</keyword>
<reference evidence="6 7" key="1">
    <citation type="submission" date="2023-02" db="EMBL/GenBank/DDBJ databases">
        <title>Genome sequence of Novosphingobium humi KACC 19094.</title>
        <authorList>
            <person name="Kim S."/>
            <person name="Heo J."/>
            <person name="Kwon S.-W."/>
        </authorList>
    </citation>
    <scope>NUCLEOTIDE SEQUENCE [LARGE SCALE GENOMIC DNA]</scope>
    <source>
        <strain evidence="6 7">KACC 19094</strain>
        <plasmid evidence="6 7">unnamed1</plasmid>
    </source>
</reference>
<dbReference type="Pfam" id="PF03466">
    <property type="entry name" value="LysR_substrate"/>
    <property type="match status" value="1"/>
</dbReference>
<keyword evidence="6" id="KW-0614">Plasmid</keyword>
<proteinExistence type="inferred from homology"/>
<dbReference type="InterPro" id="IPR000847">
    <property type="entry name" value="LysR_HTH_N"/>
</dbReference>
<dbReference type="PANTHER" id="PTHR30118">
    <property type="entry name" value="HTH-TYPE TRANSCRIPTIONAL REGULATOR LEUO-RELATED"/>
    <property type="match status" value="1"/>
</dbReference>
<dbReference type="InterPro" id="IPR036388">
    <property type="entry name" value="WH-like_DNA-bd_sf"/>
</dbReference>
<accession>A0ABY7U115</accession>
<dbReference type="Gene3D" id="1.10.10.10">
    <property type="entry name" value="Winged helix-like DNA-binding domain superfamily/Winged helix DNA-binding domain"/>
    <property type="match status" value="1"/>
</dbReference>
<evidence type="ECO:0000259" key="5">
    <source>
        <dbReference type="PROSITE" id="PS50931"/>
    </source>
</evidence>
<dbReference type="Proteomes" id="UP001218231">
    <property type="component" value="Plasmid unnamed1"/>
</dbReference>
<evidence type="ECO:0000313" key="7">
    <source>
        <dbReference type="Proteomes" id="UP001218231"/>
    </source>
</evidence>
<dbReference type="PRINTS" id="PR00039">
    <property type="entry name" value="HTHLYSR"/>
</dbReference>
<sequence>MRFNGIDLNQLVALDALLGECSVTRAAERVFLSQSAMSWSLARLREHFGDPLLVQVGRNMILTPFAQSMQEPLRALLMSAQGLTSRRPNLPIELVQRTLRITASEYIAITVMAGAFARAEKEAPGIKLDLCSLIDYTPGALESGTIDLLIAAKDVLAERHPDEALLVDEYVGIVSQDHPDVGDTISMEQYQELSHVAVNWRGGRIMTLDQIAMTNLRLERRNDILVSDFALVPSFVVGTRRIATIHRKLALIMARQWPIRIFQLPVALPPIAIRMQWHKLREKDPVLAWLRGILIDQVRAD</sequence>
<name>A0ABY7U115_9SPHN</name>
<dbReference type="SUPFAM" id="SSF53850">
    <property type="entry name" value="Periplasmic binding protein-like II"/>
    <property type="match status" value="1"/>
</dbReference>
<dbReference type="EMBL" id="CP117418">
    <property type="protein sequence ID" value="WCT79218.1"/>
    <property type="molecule type" value="Genomic_DNA"/>
</dbReference>
<keyword evidence="7" id="KW-1185">Reference proteome</keyword>
<dbReference type="PROSITE" id="PS50931">
    <property type="entry name" value="HTH_LYSR"/>
    <property type="match status" value="1"/>
</dbReference>
<evidence type="ECO:0000256" key="3">
    <source>
        <dbReference type="ARBA" id="ARBA00023125"/>
    </source>
</evidence>
<protein>
    <submittedName>
        <fullName evidence="6">LysR family transcriptional regulator</fullName>
    </submittedName>
</protein>
<dbReference type="InterPro" id="IPR050389">
    <property type="entry name" value="LysR-type_TF"/>
</dbReference>
<evidence type="ECO:0000313" key="6">
    <source>
        <dbReference type="EMBL" id="WCT79218.1"/>
    </source>
</evidence>
<gene>
    <name evidence="6" type="ORF">PQ457_19650</name>
</gene>
<organism evidence="6 7">
    <name type="scientific">Novosphingobium humi</name>
    <dbReference type="NCBI Taxonomy" id="2282397"/>
    <lineage>
        <taxon>Bacteria</taxon>
        <taxon>Pseudomonadati</taxon>
        <taxon>Pseudomonadota</taxon>
        <taxon>Alphaproteobacteria</taxon>
        <taxon>Sphingomonadales</taxon>
        <taxon>Sphingomonadaceae</taxon>
        <taxon>Novosphingobium</taxon>
    </lineage>
</organism>
<dbReference type="InterPro" id="IPR036390">
    <property type="entry name" value="WH_DNA-bd_sf"/>
</dbReference>
<keyword evidence="2" id="KW-0805">Transcription regulation</keyword>
<evidence type="ECO:0000256" key="2">
    <source>
        <dbReference type="ARBA" id="ARBA00023015"/>
    </source>
</evidence>
<evidence type="ECO:0000256" key="1">
    <source>
        <dbReference type="ARBA" id="ARBA00009437"/>
    </source>
</evidence>
<feature type="domain" description="HTH lysR-type" evidence="5">
    <location>
        <begin position="6"/>
        <end position="63"/>
    </location>
</feature>
<evidence type="ECO:0000256" key="4">
    <source>
        <dbReference type="ARBA" id="ARBA00023163"/>
    </source>
</evidence>
<comment type="similarity">
    <text evidence="1">Belongs to the LysR transcriptional regulatory family.</text>
</comment>
<dbReference type="Gene3D" id="3.40.190.10">
    <property type="entry name" value="Periplasmic binding protein-like II"/>
    <property type="match status" value="2"/>
</dbReference>
<dbReference type="RefSeq" id="WP_273619495.1">
    <property type="nucleotide sequence ID" value="NZ_CP117418.1"/>
</dbReference>
<dbReference type="PANTHER" id="PTHR30118:SF6">
    <property type="entry name" value="HTH-TYPE TRANSCRIPTIONAL REGULATOR LEUO"/>
    <property type="match status" value="1"/>
</dbReference>
<dbReference type="InterPro" id="IPR005119">
    <property type="entry name" value="LysR_subst-bd"/>
</dbReference>